<name>A0ABW0FKC8_9MICO</name>
<comment type="caution">
    <text evidence="1">The sequence shown here is derived from an EMBL/GenBank/DDBJ whole genome shotgun (WGS) entry which is preliminary data.</text>
</comment>
<dbReference type="EMBL" id="JBHSLN010000089">
    <property type="protein sequence ID" value="MFC5299574.1"/>
    <property type="molecule type" value="Genomic_DNA"/>
</dbReference>
<dbReference type="GeneID" id="303299082"/>
<dbReference type="Proteomes" id="UP001595937">
    <property type="component" value="Unassembled WGS sequence"/>
</dbReference>
<evidence type="ECO:0000313" key="2">
    <source>
        <dbReference type="Proteomes" id="UP001595937"/>
    </source>
</evidence>
<protein>
    <recommendedName>
        <fullName evidence="3">Lipoprotein</fullName>
    </recommendedName>
</protein>
<sequence length="131" mass="14184">MQNRMPGIARRRMRHAVLALGIIAMTLPLAACDRWSSKCDVDSSCHIEISGLNKAYEMPRPLDADEGVDNSKWRPDRISIHEATDGGTATLVIGGEEHVCAAGESFTIVDTTITCTEVGDDSIVLDTVREG</sequence>
<gene>
    <name evidence="1" type="ORF">ACFPK8_18830</name>
</gene>
<accession>A0ABW0FKC8</accession>
<reference evidence="2" key="1">
    <citation type="journal article" date="2019" name="Int. J. Syst. Evol. Microbiol.">
        <title>The Global Catalogue of Microorganisms (GCM) 10K type strain sequencing project: providing services to taxonomists for standard genome sequencing and annotation.</title>
        <authorList>
            <consortium name="The Broad Institute Genomics Platform"/>
            <consortium name="The Broad Institute Genome Sequencing Center for Infectious Disease"/>
            <person name="Wu L."/>
            <person name="Ma J."/>
        </authorList>
    </citation>
    <scope>NUCLEOTIDE SEQUENCE [LARGE SCALE GENOMIC DNA]</scope>
    <source>
        <strain evidence="2">CGMCC 1.16455</strain>
    </source>
</reference>
<proteinExistence type="predicted"/>
<organism evidence="1 2">
    <name type="scientific">Brachybacterium tyrofermentans</name>
    <dbReference type="NCBI Taxonomy" id="47848"/>
    <lineage>
        <taxon>Bacteria</taxon>
        <taxon>Bacillati</taxon>
        <taxon>Actinomycetota</taxon>
        <taxon>Actinomycetes</taxon>
        <taxon>Micrococcales</taxon>
        <taxon>Dermabacteraceae</taxon>
        <taxon>Brachybacterium</taxon>
    </lineage>
</organism>
<evidence type="ECO:0008006" key="3">
    <source>
        <dbReference type="Google" id="ProtNLM"/>
    </source>
</evidence>
<evidence type="ECO:0000313" key="1">
    <source>
        <dbReference type="EMBL" id="MFC5299574.1"/>
    </source>
</evidence>
<keyword evidence="2" id="KW-1185">Reference proteome</keyword>
<dbReference type="RefSeq" id="WP_343926204.1">
    <property type="nucleotide sequence ID" value="NZ_BAAAIR010000050.1"/>
</dbReference>